<dbReference type="STRING" id="350058.Mvan_1119"/>
<keyword evidence="2" id="KW-0175">Coiled coil</keyword>
<evidence type="ECO:0000313" key="4">
    <source>
        <dbReference type="Proteomes" id="UP000009159"/>
    </source>
</evidence>
<keyword evidence="4" id="KW-1185">Reference proteome</keyword>
<evidence type="ECO:0000256" key="2">
    <source>
        <dbReference type="SAM" id="Coils"/>
    </source>
</evidence>
<dbReference type="SUPFAM" id="SSF140453">
    <property type="entry name" value="EsxAB dimer-like"/>
    <property type="match status" value="1"/>
</dbReference>
<dbReference type="Proteomes" id="UP000009159">
    <property type="component" value="Chromosome"/>
</dbReference>
<dbReference type="KEGG" id="mva:Mvan_1119"/>
<dbReference type="EMBL" id="CP000511">
    <property type="protein sequence ID" value="ABM11955.1"/>
    <property type="molecule type" value="Genomic_DNA"/>
</dbReference>
<protein>
    <recommendedName>
        <fullName evidence="1">ESAT-6-like protein</fullName>
    </recommendedName>
</protein>
<dbReference type="AlphaFoldDB" id="A1T455"/>
<name>A1T455_MYCVP</name>
<sequence length="94" mass="10664">MRYRVELEELLAFVDRLQAFDQHAEAVATRVDGQIANLHDTWSGDGAAAHRARHDEWMAAAAQMREALAQLRAAAHRAHRNYTEAAQLNLDMLR</sequence>
<organism evidence="3 4">
    <name type="scientific">Mycolicibacterium vanbaalenii (strain DSM 7251 / JCM 13017 / BCRC 16820 / KCTC 9966 / NRRL B-24157 / PYR-1)</name>
    <name type="common">Mycobacterium vanbaalenii</name>
    <dbReference type="NCBI Taxonomy" id="350058"/>
    <lineage>
        <taxon>Bacteria</taxon>
        <taxon>Bacillati</taxon>
        <taxon>Actinomycetota</taxon>
        <taxon>Actinomycetes</taxon>
        <taxon>Mycobacteriales</taxon>
        <taxon>Mycobacteriaceae</taxon>
        <taxon>Mycolicibacterium</taxon>
    </lineage>
</organism>
<gene>
    <name evidence="3" type="ordered locus">Mvan_1119</name>
</gene>
<evidence type="ECO:0000313" key="3">
    <source>
        <dbReference type="EMBL" id="ABM11955.1"/>
    </source>
</evidence>
<dbReference type="Pfam" id="PF06013">
    <property type="entry name" value="WXG100"/>
    <property type="match status" value="1"/>
</dbReference>
<proteinExistence type="inferred from homology"/>
<comment type="similarity">
    <text evidence="1">Belongs to the WXG100 family.</text>
</comment>
<dbReference type="InterPro" id="IPR010310">
    <property type="entry name" value="T7SS_ESAT-6-like"/>
</dbReference>
<dbReference type="HOGENOM" id="CLU_151185_4_1_11"/>
<dbReference type="NCBIfam" id="TIGR03930">
    <property type="entry name" value="WXG100_ESAT6"/>
    <property type="match status" value="1"/>
</dbReference>
<feature type="coiled-coil region" evidence="2">
    <location>
        <begin position="54"/>
        <end position="81"/>
    </location>
</feature>
<accession>A1T455</accession>
<reference evidence="3" key="1">
    <citation type="submission" date="2006-12" db="EMBL/GenBank/DDBJ databases">
        <title>Complete sequence of Mycobacterium vanbaalenii PYR-1.</title>
        <authorList>
            <consortium name="US DOE Joint Genome Institute"/>
            <person name="Copeland A."/>
            <person name="Lucas S."/>
            <person name="Lapidus A."/>
            <person name="Barry K."/>
            <person name="Detter J.C."/>
            <person name="Glavina del Rio T."/>
            <person name="Hammon N."/>
            <person name="Israni S."/>
            <person name="Dalin E."/>
            <person name="Tice H."/>
            <person name="Pitluck S."/>
            <person name="Singan V."/>
            <person name="Schmutz J."/>
            <person name="Larimer F."/>
            <person name="Land M."/>
            <person name="Hauser L."/>
            <person name="Kyrpides N."/>
            <person name="Anderson I.J."/>
            <person name="Miller C."/>
            <person name="Richardson P."/>
        </authorList>
    </citation>
    <scope>NUCLEOTIDE SEQUENCE [LARGE SCALE GENOMIC DNA]</scope>
    <source>
        <strain evidence="3">PYR-1</strain>
    </source>
</reference>
<dbReference type="eggNOG" id="COG4842">
    <property type="taxonomic scope" value="Bacteria"/>
</dbReference>
<dbReference type="Gene3D" id="1.10.287.1060">
    <property type="entry name" value="ESAT-6-like"/>
    <property type="match status" value="1"/>
</dbReference>
<evidence type="ECO:0000256" key="1">
    <source>
        <dbReference type="RuleBase" id="RU362001"/>
    </source>
</evidence>
<dbReference type="InterPro" id="IPR036689">
    <property type="entry name" value="ESAT-6-like_sf"/>
</dbReference>
<dbReference type="RefSeq" id="WP_011778389.1">
    <property type="nucleotide sequence ID" value="NC_008726.1"/>
</dbReference>